<dbReference type="KEGG" id="rom:EI983_19045"/>
<evidence type="ECO:0000313" key="3">
    <source>
        <dbReference type="Proteomes" id="UP000428330"/>
    </source>
</evidence>
<feature type="signal peptide" evidence="1">
    <location>
        <begin position="1"/>
        <end position="20"/>
    </location>
</feature>
<dbReference type="Gene3D" id="2.40.360.10">
    <property type="entry name" value="YmcC-like"/>
    <property type="match status" value="1"/>
</dbReference>
<organism evidence="2 3">
    <name type="scientific">Roseovarius faecimaris</name>
    <dbReference type="NCBI Taxonomy" id="2494550"/>
    <lineage>
        <taxon>Bacteria</taxon>
        <taxon>Pseudomonadati</taxon>
        <taxon>Pseudomonadota</taxon>
        <taxon>Alphaproteobacteria</taxon>
        <taxon>Rhodobacterales</taxon>
        <taxon>Roseobacteraceae</taxon>
        <taxon>Roseovarius</taxon>
    </lineage>
</organism>
<dbReference type="SUPFAM" id="SSF159270">
    <property type="entry name" value="YmcC-like"/>
    <property type="match status" value="1"/>
</dbReference>
<dbReference type="PROSITE" id="PS51257">
    <property type="entry name" value="PROKAR_LIPOPROTEIN"/>
    <property type="match status" value="1"/>
</dbReference>
<dbReference type="Pfam" id="PF11102">
    <property type="entry name" value="YjbF"/>
    <property type="match status" value="1"/>
</dbReference>
<dbReference type="InterPro" id="IPR023373">
    <property type="entry name" value="YmcC_sf"/>
</dbReference>
<dbReference type="InterPro" id="IPR021308">
    <property type="entry name" value="GfcB"/>
</dbReference>
<accession>A0A6I6IXR4</accession>
<evidence type="ECO:0000256" key="1">
    <source>
        <dbReference type="SAM" id="SignalP"/>
    </source>
</evidence>
<protein>
    <recommendedName>
        <fullName evidence="4">YjbF family lipoprotein</fullName>
    </recommendedName>
</protein>
<gene>
    <name evidence="2" type="ORF">EI983_19045</name>
</gene>
<dbReference type="AlphaFoldDB" id="A0A6I6IXR4"/>
<keyword evidence="1" id="KW-0732">Signal</keyword>
<dbReference type="Proteomes" id="UP000428330">
    <property type="component" value="Chromosome"/>
</dbReference>
<reference evidence="3" key="1">
    <citation type="submission" date="2018-12" db="EMBL/GenBank/DDBJ databases">
        <title>Complete genome sequence of Roseovarius sp. MME-070.</title>
        <authorList>
            <person name="Nam Y.-D."/>
            <person name="Kang J."/>
            <person name="Chung W.-H."/>
            <person name="Park Y.S."/>
        </authorList>
    </citation>
    <scope>NUCLEOTIDE SEQUENCE [LARGE SCALE GENOMIC DNA]</scope>
    <source>
        <strain evidence="3">MME-070</strain>
    </source>
</reference>
<keyword evidence="3" id="KW-1185">Reference proteome</keyword>
<evidence type="ECO:0008006" key="4">
    <source>
        <dbReference type="Google" id="ProtNLM"/>
    </source>
</evidence>
<feature type="chain" id="PRO_5026100645" description="YjbF family lipoprotein" evidence="1">
    <location>
        <begin position="21"/>
        <end position="228"/>
    </location>
</feature>
<proteinExistence type="predicted"/>
<dbReference type="EMBL" id="CP034348">
    <property type="protein sequence ID" value="QGY00248.1"/>
    <property type="molecule type" value="Genomic_DNA"/>
</dbReference>
<name>A0A6I6IXR4_9RHOB</name>
<evidence type="ECO:0000313" key="2">
    <source>
        <dbReference type="EMBL" id="QGY00248.1"/>
    </source>
</evidence>
<sequence>MNVTRFLYLTSALVAGLALAGCSNGRKDVDALSFLKSATAPKTAVVVEDPAQVQVAVNEALNVLDGPLALATFEKTNNNVILRQIASNGPYRTWTSWTKDTERRSITTRNGLITATRGLRNDLMSSDVDQTLALVSSRSSGNATRVQRYLDGENQIVEMRAQCSISRGASTRVRVGAIDRMTVEMTENCQSGDRTFRNIYRVDGSGRVVQSVQWLSDFYGLTVVQTLR</sequence>